<feature type="domain" description="DUF7880" evidence="3">
    <location>
        <begin position="82"/>
        <end position="208"/>
    </location>
</feature>
<dbReference type="InParanoid" id="C5WVU9"/>
<reference evidence="5" key="2">
    <citation type="journal article" date="2018" name="Plant J.">
        <title>The Sorghum bicolor reference genome: improved assembly, gene annotations, a transcriptome atlas, and signatures of genome organization.</title>
        <authorList>
            <person name="McCormick R.F."/>
            <person name="Truong S.K."/>
            <person name="Sreedasyam A."/>
            <person name="Jenkins J."/>
            <person name="Shu S."/>
            <person name="Sims D."/>
            <person name="Kennedy M."/>
            <person name="Amirebrahimi M."/>
            <person name="Weers B.D."/>
            <person name="McKinley B."/>
            <person name="Mattison A."/>
            <person name="Morishige D.T."/>
            <person name="Grimwood J."/>
            <person name="Schmutz J."/>
            <person name="Mullet J.E."/>
        </authorList>
    </citation>
    <scope>NUCLEOTIDE SEQUENCE [LARGE SCALE GENOMIC DNA]</scope>
    <source>
        <strain evidence="5">cv. BTx623</strain>
    </source>
</reference>
<protein>
    <recommendedName>
        <fullName evidence="3">DUF7880 domain-containing protein</fullName>
    </recommendedName>
</protein>
<evidence type="ECO:0000256" key="2">
    <source>
        <dbReference type="SAM" id="MobiDB-lite"/>
    </source>
</evidence>
<accession>C5WVU9</accession>
<sequence>MSSSLLPTTSGGAHICPSPPRPRRRRRCCQVIAAASARPVSVGVGRRAVSLAGVAAWLVTTVGRADAASPLDKYVKRKKLEPLESYVPAVLLTIDQFVDLEKSLEFEKPMYDESRSLLRSGPASSLRVNIRAVAQYASSNGQGKAASDAVDECLRALEDLDSLLLRASRNDSSASVETMRSKISVALAALDNLLQTVPSAVLDKGKAIADAYRTPVDDYVEENAAELDPRLKQLEDIL</sequence>
<evidence type="ECO:0000313" key="4">
    <source>
        <dbReference type="EMBL" id="EER92763.1"/>
    </source>
</evidence>
<dbReference type="AlphaFoldDB" id="C5WVU9"/>
<gene>
    <name evidence="4" type="ORF">SORBI_3001G485100</name>
</gene>
<dbReference type="Proteomes" id="UP000000768">
    <property type="component" value="Chromosome 1"/>
</dbReference>
<dbReference type="InterPro" id="IPR023222">
    <property type="entry name" value="PsbQ-like_dom_sf"/>
</dbReference>
<dbReference type="InterPro" id="IPR057202">
    <property type="entry name" value="DUF7880"/>
</dbReference>
<dbReference type="eggNOG" id="ENOG502QVH8">
    <property type="taxonomic scope" value="Eukaryota"/>
</dbReference>
<dbReference type="HOGENOM" id="CLU_078382_0_0_1"/>
<name>C5WVU9_SORBI</name>
<dbReference type="PANTHER" id="PTHR36014:SF1">
    <property type="entry name" value="OS03G0176700 PROTEIN"/>
    <property type="match status" value="1"/>
</dbReference>
<dbReference type="FunCoup" id="C5WVU9">
    <property type="interactions" value="191"/>
</dbReference>
<dbReference type="KEGG" id="sbi:8082025"/>
<proteinExistence type="predicted"/>
<dbReference type="Pfam" id="PF25306">
    <property type="entry name" value="DUF7880"/>
    <property type="match status" value="1"/>
</dbReference>
<keyword evidence="5" id="KW-1185">Reference proteome</keyword>
<feature type="compositionally biased region" description="Polar residues" evidence="2">
    <location>
        <begin position="1"/>
        <end position="11"/>
    </location>
</feature>
<keyword evidence="1" id="KW-0793">Thylakoid</keyword>
<organism evidence="4 5">
    <name type="scientific">Sorghum bicolor</name>
    <name type="common">Sorghum</name>
    <name type="synonym">Sorghum vulgare</name>
    <dbReference type="NCBI Taxonomy" id="4558"/>
    <lineage>
        <taxon>Eukaryota</taxon>
        <taxon>Viridiplantae</taxon>
        <taxon>Streptophyta</taxon>
        <taxon>Embryophyta</taxon>
        <taxon>Tracheophyta</taxon>
        <taxon>Spermatophyta</taxon>
        <taxon>Magnoliopsida</taxon>
        <taxon>Liliopsida</taxon>
        <taxon>Poales</taxon>
        <taxon>Poaceae</taxon>
        <taxon>PACMAD clade</taxon>
        <taxon>Panicoideae</taxon>
        <taxon>Andropogonodae</taxon>
        <taxon>Andropogoneae</taxon>
        <taxon>Sorghinae</taxon>
        <taxon>Sorghum</taxon>
    </lineage>
</organism>
<feature type="region of interest" description="Disordered" evidence="2">
    <location>
        <begin position="1"/>
        <end position="23"/>
    </location>
</feature>
<dbReference type="OMA" id="KHAIAGN"/>
<evidence type="ECO:0000256" key="1">
    <source>
        <dbReference type="ARBA" id="ARBA00023078"/>
    </source>
</evidence>
<dbReference type="OrthoDB" id="512787at2759"/>
<dbReference type="Gramene" id="EER92763">
    <property type="protein sequence ID" value="EER92763"/>
    <property type="gene ID" value="SORBI_3001G485100"/>
</dbReference>
<evidence type="ECO:0000313" key="5">
    <source>
        <dbReference type="Proteomes" id="UP000000768"/>
    </source>
</evidence>
<dbReference type="EMBL" id="CM000760">
    <property type="protein sequence ID" value="EER92763.1"/>
    <property type="molecule type" value="Genomic_DNA"/>
</dbReference>
<reference evidence="4 5" key="1">
    <citation type="journal article" date="2009" name="Nature">
        <title>The Sorghum bicolor genome and the diversification of grasses.</title>
        <authorList>
            <person name="Paterson A.H."/>
            <person name="Bowers J.E."/>
            <person name="Bruggmann R."/>
            <person name="Dubchak I."/>
            <person name="Grimwood J."/>
            <person name="Gundlach H."/>
            <person name="Haberer G."/>
            <person name="Hellsten U."/>
            <person name="Mitros T."/>
            <person name="Poliakov A."/>
            <person name="Schmutz J."/>
            <person name="Spannagl M."/>
            <person name="Tang H."/>
            <person name="Wang X."/>
            <person name="Wicker T."/>
            <person name="Bharti A.K."/>
            <person name="Chapman J."/>
            <person name="Feltus F.A."/>
            <person name="Gowik U."/>
            <person name="Grigoriev I.V."/>
            <person name="Lyons E."/>
            <person name="Maher C.A."/>
            <person name="Martis M."/>
            <person name="Narechania A."/>
            <person name="Otillar R.P."/>
            <person name="Penning B.W."/>
            <person name="Salamov A.A."/>
            <person name="Wang Y."/>
            <person name="Zhang L."/>
            <person name="Carpita N.C."/>
            <person name="Freeling M."/>
            <person name="Gingle A.R."/>
            <person name="Hash C.T."/>
            <person name="Keller B."/>
            <person name="Klein P."/>
            <person name="Kresovich S."/>
            <person name="McCann M.C."/>
            <person name="Ming R."/>
            <person name="Peterson D.G."/>
            <person name="Mehboob-ur-Rahman"/>
            <person name="Ware D."/>
            <person name="Westhoff P."/>
            <person name="Mayer K.F."/>
            <person name="Messing J."/>
            <person name="Rokhsar D.S."/>
        </authorList>
    </citation>
    <scope>NUCLEOTIDE SEQUENCE [LARGE SCALE GENOMIC DNA]</scope>
    <source>
        <strain evidence="5">cv. BTx623</strain>
    </source>
</reference>
<evidence type="ECO:0000259" key="3">
    <source>
        <dbReference type="Pfam" id="PF25306"/>
    </source>
</evidence>
<dbReference type="Gene3D" id="1.20.120.290">
    <property type="entry name" value="Oxygen-evolving enhancer protein 3 (PsbQ), four-helix up-down bundle"/>
    <property type="match status" value="1"/>
</dbReference>
<dbReference type="PANTHER" id="PTHR36014">
    <property type="entry name" value="OS03G0176600 PROTEIN"/>
    <property type="match status" value="1"/>
</dbReference>